<comment type="caution">
    <text evidence="1">The sequence shown here is derived from an EMBL/GenBank/DDBJ whole genome shotgun (WGS) entry which is preliminary data.</text>
</comment>
<name>A0A939SUV8_SERMA</name>
<dbReference type="EMBL" id="JAGETR010000145">
    <property type="protein sequence ID" value="MBO2007210.1"/>
    <property type="molecule type" value="Genomic_DNA"/>
</dbReference>
<protein>
    <submittedName>
        <fullName evidence="1">Uncharacterized protein</fullName>
    </submittedName>
</protein>
<evidence type="ECO:0000313" key="1">
    <source>
        <dbReference type="EMBL" id="MBO2007210.1"/>
    </source>
</evidence>
<dbReference type="AlphaFoldDB" id="A0A939SUV8"/>
<organism evidence="1">
    <name type="scientific">Serratia marcescens</name>
    <dbReference type="NCBI Taxonomy" id="615"/>
    <lineage>
        <taxon>Bacteria</taxon>
        <taxon>Pseudomonadati</taxon>
        <taxon>Pseudomonadota</taxon>
        <taxon>Gammaproteobacteria</taxon>
        <taxon>Enterobacterales</taxon>
        <taxon>Yersiniaceae</taxon>
        <taxon>Serratia</taxon>
    </lineage>
</organism>
<reference evidence="1" key="1">
    <citation type="submission" date="2021-03" db="EMBL/GenBank/DDBJ databases">
        <title>Molecular epidemiology and mechanisms of colistin and carbapenem resistance in Enterobacteriaceae from clinical isolates, the environment and porcine samples in Pretoria, South Africa.</title>
        <authorList>
            <person name="Bogoshi D."/>
            <person name="Mbelle N.M."/>
            <person name="Naidoo V."/>
            <person name="Osei Sekyere J."/>
        </authorList>
    </citation>
    <scope>NUCLEOTIDE SEQUENCE</scope>
    <source>
        <strain evidence="1">C080</strain>
    </source>
</reference>
<gene>
    <name evidence="1" type="ORF">J4732_18705</name>
</gene>
<sequence length="31" mass="3422">MKPLPAIQGKIAPAFGEPVGVFKYYLICKIE</sequence>
<accession>A0A939SUV8</accession>
<proteinExistence type="predicted"/>